<keyword evidence="12" id="KW-0496">Mitochondrion</keyword>
<dbReference type="PANTHER" id="PTHR19372:SF7">
    <property type="entry name" value="SULFITE OXIDASE, MITOCHONDRIAL"/>
    <property type="match status" value="1"/>
</dbReference>
<evidence type="ECO:0000256" key="8">
    <source>
        <dbReference type="ARBA" id="ARBA00022617"/>
    </source>
</evidence>
<dbReference type="GO" id="GO:0043546">
    <property type="term" value="F:molybdopterin cofactor binding"/>
    <property type="evidence" value="ECO:0007669"/>
    <property type="project" value="TreeGrafter"/>
</dbReference>
<dbReference type="Pfam" id="PF00173">
    <property type="entry name" value="Cyt-b5"/>
    <property type="match status" value="1"/>
</dbReference>
<dbReference type="InterPro" id="IPR036400">
    <property type="entry name" value="Cyt_B5-like_heme/steroid_sf"/>
</dbReference>
<dbReference type="FunFam" id="3.90.420.10:FF:000002">
    <property type="entry name" value="sulfite oxidase, mitochondrial"/>
    <property type="match status" value="1"/>
</dbReference>
<dbReference type="InterPro" id="IPR001199">
    <property type="entry name" value="Cyt_B5-like_heme/steroid-bd"/>
</dbReference>
<dbReference type="EMBL" id="WNYA01000002">
    <property type="protein sequence ID" value="KAG8585739.1"/>
    <property type="molecule type" value="Genomic_DNA"/>
</dbReference>
<dbReference type="InterPro" id="IPR036374">
    <property type="entry name" value="OxRdtase_Mopterin-bd_sf"/>
</dbReference>
<organism evidence="17 18">
    <name type="scientific">Engystomops pustulosus</name>
    <name type="common">Tungara frog</name>
    <name type="synonym">Physalaemus pustulosus</name>
    <dbReference type="NCBI Taxonomy" id="76066"/>
    <lineage>
        <taxon>Eukaryota</taxon>
        <taxon>Metazoa</taxon>
        <taxon>Chordata</taxon>
        <taxon>Craniata</taxon>
        <taxon>Vertebrata</taxon>
        <taxon>Euteleostomi</taxon>
        <taxon>Amphibia</taxon>
        <taxon>Batrachia</taxon>
        <taxon>Anura</taxon>
        <taxon>Neobatrachia</taxon>
        <taxon>Hyloidea</taxon>
        <taxon>Leptodactylidae</taxon>
        <taxon>Leiuperinae</taxon>
        <taxon>Engystomops</taxon>
    </lineage>
</organism>
<evidence type="ECO:0000256" key="13">
    <source>
        <dbReference type="ARBA" id="ARBA00033734"/>
    </source>
</evidence>
<evidence type="ECO:0000256" key="11">
    <source>
        <dbReference type="ARBA" id="ARBA00023004"/>
    </source>
</evidence>
<dbReference type="GO" id="GO:0020037">
    <property type="term" value="F:heme binding"/>
    <property type="evidence" value="ECO:0007669"/>
    <property type="project" value="InterPro"/>
</dbReference>
<dbReference type="PROSITE" id="PS00191">
    <property type="entry name" value="CYTOCHROME_B5_1"/>
    <property type="match status" value="1"/>
</dbReference>
<dbReference type="GO" id="GO:0005758">
    <property type="term" value="C:mitochondrial intermembrane space"/>
    <property type="evidence" value="ECO:0007669"/>
    <property type="project" value="UniProtKB-SubCell"/>
</dbReference>
<feature type="domain" description="Cytochrome b5 heme-binding" evidence="16">
    <location>
        <begin position="119"/>
        <end position="197"/>
    </location>
</feature>
<comment type="cofactor">
    <cofactor evidence="1">
        <name>Mo-molybdopterin</name>
        <dbReference type="ChEBI" id="CHEBI:71302"/>
    </cofactor>
</comment>
<keyword evidence="9" id="KW-0479">Metal-binding</keyword>
<evidence type="ECO:0000256" key="15">
    <source>
        <dbReference type="ARBA" id="ARBA00070338"/>
    </source>
</evidence>
<dbReference type="EC" id="1.8.3.1" evidence="6"/>
<dbReference type="FunFam" id="2.60.40.650:FF:000002">
    <property type="entry name" value="sulfite oxidase"/>
    <property type="match status" value="1"/>
</dbReference>
<evidence type="ECO:0000313" key="17">
    <source>
        <dbReference type="EMBL" id="KAG8585739.1"/>
    </source>
</evidence>
<evidence type="ECO:0000256" key="6">
    <source>
        <dbReference type="ARBA" id="ARBA00012505"/>
    </source>
</evidence>
<evidence type="ECO:0000256" key="3">
    <source>
        <dbReference type="ARBA" id="ARBA00004569"/>
    </source>
</evidence>
<dbReference type="PANTHER" id="PTHR19372">
    <property type="entry name" value="SULFITE REDUCTASE"/>
    <property type="match status" value="1"/>
</dbReference>
<dbReference type="SUPFAM" id="SSF56524">
    <property type="entry name" value="Oxidoreductase molybdopterin-binding domain"/>
    <property type="match status" value="1"/>
</dbReference>
<dbReference type="Gene3D" id="2.60.40.650">
    <property type="match status" value="1"/>
</dbReference>
<keyword evidence="18" id="KW-1185">Reference proteome</keyword>
<dbReference type="InterPro" id="IPR005066">
    <property type="entry name" value="MoCF_OxRdtse_dimer"/>
</dbReference>
<dbReference type="PRINTS" id="PR00407">
    <property type="entry name" value="EUMOPTERIN"/>
</dbReference>
<dbReference type="InterPro" id="IPR018506">
    <property type="entry name" value="Cyt_B5_heme-BS"/>
</dbReference>
<dbReference type="CDD" id="cd02111">
    <property type="entry name" value="eukary_SO_Moco"/>
    <property type="match status" value="1"/>
</dbReference>
<dbReference type="InterPro" id="IPR000572">
    <property type="entry name" value="OxRdtase_Mopterin-bd_dom"/>
</dbReference>
<keyword evidence="7" id="KW-0500">Molybdenum</keyword>
<gene>
    <name evidence="17" type="ORF">GDO81_005135</name>
</gene>
<evidence type="ECO:0000256" key="1">
    <source>
        <dbReference type="ARBA" id="ARBA00001924"/>
    </source>
</evidence>
<dbReference type="AlphaFoldDB" id="A0AAV7CL10"/>
<evidence type="ECO:0000256" key="2">
    <source>
        <dbReference type="ARBA" id="ARBA00001970"/>
    </source>
</evidence>
<comment type="catalytic activity">
    <reaction evidence="14">
        <text>sulfite + O2 + H2O = sulfate + H2O2</text>
        <dbReference type="Rhea" id="RHEA:24600"/>
        <dbReference type="ChEBI" id="CHEBI:15377"/>
        <dbReference type="ChEBI" id="CHEBI:15379"/>
        <dbReference type="ChEBI" id="CHEBI:16189"/>
        <dbReference type="ChEBI" id="CHEBI:16240"/>
        <dbReference type="ChEBI" id="CHEBI:17359"/>
        <dbReference type="EC" id="1.8.3.1"/>
    </reaction>
    <physiologicalReaction direction="left-to-right" evidence="14">
        <dbReference type="Rhea" id="RHEA:24601"/>
    </physiologicalReaction>
</comment>
<keyword evidence="8" id="KW-0349">Heme</keyword>
<keyword evidence="10" id="KW-0560">Oxidoreductase</keyword>
<evidence type="ECO:0000256" key="9">
    <source>
        <dbReference type="ARBA" id="ARBA00022723"/>
    </source>
</evidence>
<evidence type="ECO:0000313" key="18">
    <source>
        <dbReference type="Proteomes" id="UP000824782"/>
    </source>
</evidence>
<dbReference type="GO" id="GO:0008482">
    <property type="term" value="F:sulfite oxidase activity"/>
    <property type="evidence" value="ECO:0007669"/>
    <property type="project" value="UniProtKB-EC"/>
</dbReference>
<dbReference type="Gene3D" id="3.10.120.10">
    <property type="entry name" value="Cytochrome b5-like heme/steroid binding domain"/>
    <property type="match status" value="1"/>
</dbReference>
<dbReference type="SMART" id="SM01117">
    <property type="entry name" value="Cyt-b5"/>
    <property type="match status" value="1"/>
</dbReference>
<evidence type="ECO:0000256" key="7">
    <source>
        <dbReference type="ARBA" id="ARBA00022505"/>
    </source>
</evidence>
<sequence>MIPGNRDKAIYIFKGTLLLVTPGYIMTLLCRVSSVALCSLTRPHRLQKQIFLSAKICTAKNEFRRNRSTEAEYKANQWKWGATAAGALLGLGSILVFDTQKRKVTQAESKEEAVPSNPFPQYTREDVKKHTNPTDRIWVTYSGEVFDITDFVELHPGGKRILLAAGGALEPFWALYGVHKSEHVMEILQEYKVGVLIHDDTEEPQDLSDPYSGDPSRHPILKINSQKPFNAEPPPELLTENFITPNELFFKRNHLPVPNINPDEFQLIVDRPPGLKQGKPLKLSLKDLKTKYPRHEVTVTLQCAGNRRSEMNAIKQVKGLEWGTAAISTARWVGVRLRDVLLDAGYTEDVSGTQHVQFEGLDQDITGTKYGASISFKRAMSKDHEVLLAFEMNGEELPKDHGYPLRVIVPGVVGARNVKWLGRIIVSEEESLSHWQQNDYKGFNPNVDWDTVDFSSSPAIQDLPVQSAITEPCPGQTITPDHDGKVTIKGYAWSGGGREIVRVDVSMDGGKTWTVADLTGEQKEGLKWAWKLWSLEAVVPIEAKEITIICKAVDSGYNVQPDTVAPIWNLRGVLNNAWHRVRVTVGEDH</sequence>
<comment type="function">
    <text evidence="13">Catalyzes the oxidation of sulfite to sulfate, the terminal reaction in the oxidative degradation of sulfur-containing amino acids.</text>
</comment>
<reference evidence="17" key="1">
    <citation type="thesis" date="2020" institute="ProQuest LLC" country="789 East Eisenhower Parkway, Ann Arbor, MI, USA">
        <title>Comparative Genomics and Chromosome Evolution.</title>
        <authorList>
            <person name="Mudd A.B."/>
        </authorList>
    </citation>
    <scope>NUCLEOTIDE SEQUENCE</scope>
    <source>
        <strain evidence="17">237g6f4</strain>
        <tissue evidence="17">Blood</tissue>
    </source>
</reference>
<comment type="caution">
    <text evidence="17">The sequence shown here is derived from an EMBL/GenBank/DDBJ whole genome shotgun (WGS) entry which is preliminary data.</text>
</comment>
<comment type="pathway">
    <text evidence="5">Energy metabolism; sulfur metabolism.</text>
</comment>
<dbReference type="GO" id="GO:0006790">
    <property type="term" value="P:sulfur compound metabolic process"/>
    <property type="evidence" value="ECO:0007669"/>
    <property type="project" value="TreeGrafter"/>
</dbReference>
<dbReference type="PROSITE" id="PS50255">
    <property type="entry name" value="CYTOCHROME_B5_2"/>
    <property type="match status" value="1"/>
</dbReference>
<dbReference type="GO" id="GO:0030151">
    <property type="term" value="F:molybdenum ion binding"/>
    <property type="evidence" value="ECO:0007669"/>
    <property type="project" value="InterPro"/>
</dbReference>
<evidence type="ECO:0000256" key="10">
    <source>
        <dbReference type="ARBA" id="ARBA00023002"/>
    </source>
</evidence>
<evidence type="ECO:0000256" key="14">
    <source>
        <dbReference type="ARBA" id="ARBA00049078"/>
    </source>
</evidence>
<accession>A0AAV7CL10</accession>
<evidence type="ECO:0000256" key="12">
    <source>
        <dbReference type="ARBA" id="ARBA00023128"/>
    </source>
</evidence>
<dbReference type="InterPro" id="IPR008335">
    <property type="entry name" value="Mopterin_OxRdtase_euk"/>
</dbReference>
<evidence type="ECO:0000256" key="5">
    <source>
        <dbReference type="ARBA" id="ARBA00004971"/>
    </source>
</evidence>
<dbReference type="Pfam" id="PF00174">
    <property type="entry name" value="Oxidored_molyb"/>
    <property type="match status" value="1"/>
</dbReference>
<name>A0AAV7CL10_ENGPU</name>
<dbReference type="Pfam" id="PF03404">
    <property type="entry name" value="Mo-co_dimer"/>
    <property type="match status" value="1"/>
</dbReference>
<dbReference type="InterPro" id="IPR014756">
    <property type="entry name" value="Ig_E-set"/>
</dbReference>
<dbReference type="Gene3D" id="3.90.420.10">
    <property type="entry name" value="Oxidoreductase, molybdopterin-binding domain"/>
    <property type="match status" value="1"/>
</dbReference>
<protein>
    <recommendedName>
        <fullName evidence="15">Sulfite oxidase</fullName>
        <ecNumber evidence="6">1.8.3.1</ecNumber>
    </recommendedName>
</protein>
<dbReference type="FunFam" id="3.10.120.10:FF:000007">
    <property type="entry name" value="Sulfite oxidase, mitochondrial"/>
    <property type="match status" value="1"/>
</dbReference>
<evidence type="ECO:0000259" key="16">
    <source>
        <dbReference type="PROSITE" id="PS50255"/>
    </source>
</evidence>
<comment type="subcellular location">
    <subcellularLocation>
        <location evidence="3">Mitochondrion intermembrane space</location>
    </subcellularLocation>
</comment>
<dbReference type="SUPFAM" id="SSF55856">
    <property type="entry name" value="Cytochrome b5-like heme/steroid binding domain"/>
    <property type="match status" value="1"/>
</dbReference>
<keyword evidence="11" id="KW-0408">Iron</keyword>
<comment type="pathway">
    <text evidence="4">Sulfur metabolism.</text>
</comment>
<proteinExistence type="predicted"/>
<comment type="cofactor">
    <cofactor evidence="2">
        <name>heme b</name>
        <dbReference type="ChEBI" id="CHEBI:60344"/>
    </cofactor>
</comment>
<dbReference type="Proteomes" id="UP000824782">
    <property type="component" value="Unassembled WGS sequence"/>
</dbReference>
<evidence type="ECO:0000256" key="4">
    <source>
        <dbReference type="ARBA" id="ARBA00004678"/>
    </source>
</evidence>
<dbReference type="SUPFAM" id="SSF81296">
    <property type="entry name" value="E set domains"/>
    <property type="match status" value="1"/>
</dbReference>